<feature type="domain" description="HTH merR-type" evidence="1">
    <location>
        <begin position="4"/>
        <end position="71"/>
    </location>
</feature>
<proteinExistence type="predicted"/>
<protein>
    <submittedName>
        <fullName evidence="2">TPR repeat-containing protein</fullName>
    </submittedName>
</protein>
<evidence type="ECO:0000313" key="3">
    <source>
        <dbReference type="Proteomes" id="UP000005808"/>
    </source>
</evidence>
<dbReference type="SUPFAM" id="SSF48452">
    <property type="entry name" value="TPR-like"/>
    <property type="match status" value="1"/>
</dbReference>
<dbReference type="GO" id="GO:0000030">
    <property type="term" value="F:mannosyltransferase activity"/>
    <property type="evidence" value="ECO:0007669"/>
    <property type="project" value="TreeGrafter"/>
</dbReference>
<comment type="caution">
    <text evidence="2">The sequence shown here is derived from an EMBL/GenBank/DDBJ whole genome shotgun (WGS) entry which is preliminary data.</text>
</comment>
<dbReference type="PANTHER" id="PTHR44216:SF3">
    <property type="entry name" value="PROTEIN O-MANNOSYL-TRANSFERASE TMTC2"/>
    <property type="match status" value="1"/>
</dbReference>
<gene>
    <name evidence="2" type="ORF">OR16_11968</name>
</gene>
<name>H1S3Q5_9BURK</name>
<organism evidence="2 3">
    <name type="scientific">Cupriavidus basilensis OR16</name>
    <dbReference type="NCBI Taxonomy" id="1127483"/>
    <lineage>
        <taxon>Bacteria</taxon>
        <taxon>Pseudomonadati</taxon>
        <taxon>Pseudomonadota</taxon>
        <taxon>Betaproteobacteria</taxon>
        <taxon>Burkholderiales</taxon>
        <taxon>Burkholderiaceae</taxon>
        <taxon>Cupriavidus</taxon>
    </lineage>
</organism>
<dbReference type="RefSeq" id="WP_006158042.1">
    <property type="nucleotide sequence ID" value="NZ_AHJE01000027.1"/>
</dbReference>
<dbReference type="InterPro" id="IPR000551">
    <property type="entry name" value="MerR-type_HTH_dom"/>
</dbReference>
<reference evidence="2 3" key="1">
    <citation type="journal article" date="2012" name="J. Bacteriol.">
        <title>De Novo Genome Project of Cupriavidus basilensis OR16.</title>
        <authorList>
            <person name="Cserhati M."/>
            <person name="Kriszt B."/>
            <person name="Szoboszlay S."/>
            <person name="Toth A."/>
            <person name="Szabo I."/>
            <person name="Tancsics A."/>
            <person name="Nagy I."/>
            <person name="Horvath B."/>
            <person name="Nagy I."/>
            <person name="Kukolya J."/>
        </authorList>
    </citation>
    <scope>NUCLEOTIDE SEQUENCE [LARGE SCALE GENOMIC DNA]</scope>
    <source>
        <strain evidence="2 3">OR16</strain>
    </source>
</reference>
<dbReference type="InterPro" id="IPR011990">
    <property type="entry name" value="TPR-like_helical_dom_sf"/>
</dbReference>
<dbReference type="GO" id="GO:0035269">
    <property type="term" value="P:protein O-linked glycosylation via mannose"/>
    <property type="evidence" value="ECO:0007669"/>
    <property type="project" value="TreeGrafter"/>
</dbReference>
<dbReference type="OrthoDB" id="9798174at2"/>
<dbReference type="PANTHER" id="PTHR44216">
    <property type="entry name" value="PROTEIN O-MANNOSYL-TRANSFERASE TMTC2"/>
    <property type="match status" value="1"/>
</dbReference>
<dbReference type="EMBL" id="AHJE01000027">
    <property type="protein sequence ID" value="EHP42829.1"/>
    <property type="molecule type" value="Genomic_DNA"/>
</dbReference>
<dbReference type="GO" id="GO:0006355">
    <property type="term" value="P:regulation of DNA-templated transcription"/>
    <property type="evidence" value="ECO:0007669"/>
    <property type="project" value="InterPro"/>
</dbReference>
<evidence type="ECO:0000259" key="1">
    <source>
        <dbReference type="Pfam" id="PF13411"/>
    </source>
</evidence>
<dbReference type="SMART" id="SM00028">
    <property type="entry name" value="TPR"/>
    <property type="match status" value="3"/>
</dbReference>
<dbReference type="InterPro" id="IPR019734">
    <property type="entry name" value="TPR_rpt"/>
</dbReference>
<dbReference type="Gene3D" id="1.25.40.10">
    <property type="entry name" value="Tetratricopeptide repeat domain"/>
    <property type="match status" value="1"/>
</dbReference>
<dbReference type="Pfam" id="PF13431">
    <property type="entry name" value="TPR_17"/>
    <property type="match status" value="1"/>
</dbReference>
<dbReference type="Proteomes" id="UP000005808">
    <property type="component" value="Unassembled WGS sequence"/>
</dbReference>
<dbReference type="Pfam" id="PF13411">
    <property type="entry name" value="MerR_1"/>
    <property type="match status" value="1"/>
</dbReference>
<evidence type="ECO:0000313" key="2">
    <source>
        <dbReference type="EMBL" id="EHP42829.1"/>
    </source>
</evidence>
<sequence>MTLYTMREAQALLGIPRSVAARLIADGVVTPSRGARREYLFTFQDMVMLRTANSLREARIPSRRISRALSRLKATRGQGVPLTGVRVRAIGNEVATRDGVRQWQAESGQMLMDFEPDEAGAAVVHTMHQAPATKASAWFHAACELEAEAPGQAEQAYRRALSLDGGYLEPYLNLGCMLCDAGHFGEAVALYRCGLAHLPNEPLMHFNLAVALEDDGLQAEALASYAHCIELAPGFADAHFNAARLYESLGDDMRAIRHFNAYRKLQPG</sequence>
<dbReference type="InterPro" id="IPR052384">
    <property type="entry name" value="TMTC_O-mannosyltransferase"/>
</dbReference>
<accession>H1S3Q5</accession>
<dbReference type="AlphaFoldDB" id="H1S3Q5"/>
<dbReference type="GO" id="GO:0003677">
    <property type="term" value="F:DNA binding"/>
    <property type="evidence" value="ECO:0007669"/>
    <property type="project" value="InterPro"/>
</dbReference>
<dbReference type="PATRIC" id="fig|1127483.3.peg.2404"/>